<evidence type="ECO:0000313" key="3">
    <source>
        <dbReference type="EMBL" id="KAF7328654.1"/>
    </source>
</evidence>
<sequence>MERTNGERKLWPQPMRGWRLNSTSLKGPSPLTSHSKIRPHPEHFPSQTLEHLFSAFIFISCSPQMSTIPETSLSLLSSASNSTSTSPWCAFTGILFVGFAAFAGLYYASPMRLTRILVSALAHTENAYLAAMENGVVLSADIDVTEKLTVLQFRVSSFREASLRNSLSSFSTLYDMFDTRRSVAVFRCLSEVRRLQTYIEISHEYQLREIISESRCQCLLATRASISLRRRDSPHARSV</sequence>
<accession>A0A8H6U422</accession>
<organism evidence="3 4">
    <name type="scientific">Mycena sanguinolenta</name>
    <dbReference type="NCBI Taxonomy" id="230812"/>
    <lineage>
        <taxon>Eukaryota</taxon>
        <taxon>Fungi</taxon>
        <taxon>Dikarya</taxon>
        <taxon>Basidiomycota</taxon>
        <taxon>Agaricomycotina</taxon>
        <taxon>Agaricomycetes</taxon>
        <taxon>Agaricomycetidae</taxon>
        <taxon>Agaricales</taxon>
        <taxon>Marasmiineae</taxon>
        <taxon>Mycenaceae</taxon>
        <taxon>Mycena</taxon>
    </lineage>
</organism>
<dbReference type="EMBL" id="JACAZH010000072">
    <property type="protein sequence ID" value="KAF7328654.1"/>
    <property type="molecule type" value="Genomic_DNA"/>
</dbReference>
<name>A0A8H6U422_9AGAR</name>
<keyword evidence="2" id="KW-1133">Transmembrane helix</keyword>
<evidence type="ECO:0000256" key="2">
    <source>
        <dbReference type="SAM" id="Phobius"/>
    </source>
</evidence>
<dbReference type="AlphaFoldDB" id="A0A8H6U422"/>
<feature type="transmembrane region" description="Helical" evidence="2">
    <location>
        <begin position="85"/>
        <end position="108"/>
    </location>
</feature>
<feature type="region of interest" description="Disordered" evidence="1">
    <location>
        <begin position="18"/>
        <end position="40"/>
    </location>
</feature>
<evidence type="ECO:0000313" key="4">
    <source>
        <dbReference type="Proteomes" id="UP000623467"/>
    </source>
</evidence>
<evidence type="ECO:0000256" key="1">
    <source>
        <dbReference type="SAM" id="MobiDB-lite"/>
    </source>
</evidence>
<protein>
    <submittedName>
        <fullName evidence="3">Uncharacterized protein</fullName>
    </submittedName>
</protein>
<reference evidence="3" key="1">
    <citation type="submission" date="2020-05" db="EMBL/GenBank/DDBJ databases">
        <title>Mycena genomes resolve the evolution of fungal bioluminescence.</title>
        <authorList>
            <person name="Tsai I.J."/>
        </authorList>
    </citation>
    <scope>NUCLEOTIDE SEQUENCE</scope>
    <source>
        <strain evidence="3">160909Yilan</strain>
    </source>
</reference>
<gene>
    <name evidence="3" type="ORF">MSAN_02474000</name>
</gene>
<proteinExistence type="predicted"/>
<keyword evidence="2" id="KW-0812">Transmembrane</keyword>
<comment type="caution">
    <text evidence="3">The sequence shown here is derived from an EMBL/GenBank/DDBJ whole genome shotgun (WGS) entry which is preliminary data.</text>
</comment>
<keyword evidence="4" id="KW-1185">Reference proteome</keyword>
<feature type="compositionally biased region" description="Polar residues" evidence="1">
    <location>
        <begin position="20"/>
        <end position="34"/>
    </location>
</feature>
<keyword evidence="2" id="KW-0472">Membrane</keyword>
<dbReference type="Proteomes" id="UP000623467">
    <property type="component" value="Unassembled WGS sequence"/>
</dbReference>